<dbReference type="Pfam" id="PF00668">
    <property type="entry name" value="Condensation"/>
    <property type="match status" value="1"/>
</dbReference>
<dbReference type="Proteomes" id="UP001222434">
    <property type="component" value="Unassembled WGS sequence"/>
</dbReference>
<feature type="domain" description="Condensation" evidence="1">
    <location>
        <begin position="5"/>
        <end position="82"/>
    </location>
</feature>
<accession>A0AAJ1JEC1</accession>
<reference evidence="2" key="1">
    <citation type="submission" date="2021-08" db="EMBL/GenBank/DDBJ databases">
        <authorList>
            <person name="Papudeshi B."/>
            <person name="Bashey-Visser F."/>
        </authorList>
    </citation>
    <scope>NUCLEOTIDE SEQUENCE</scope>
    <source>
        <strain evidence="2">MC_266_E_2016</strain>
    </source>
</reference>
<feature type="non-terminal residue" evidence="2">
    <location>
        <position position="83"/>
    </location>
</feature>
<dbReference type="InterPro" id="IPR023213">
    <property type="entry name" value="CAT-like_dom_sf"/>
</dbReference>
<feature type="non-terminal residue" evidence="2">
    <location>
        <position position="1"/>
    </location>
</feature>
<evidence type="ECO:0000259" key="1">
    <source>
        <dbReference type="Pfam" id="PF00668"/>
    </source>
</evidence>
<gene>
    <name evidence="2" type="ORF">KKJ01_22435</name>
</gene>
<proteinExistence type="predicted"/>
<sequence length="83" mass="9907">TLIECPFELGQQSLIRVDLLQIDEHEWLLVLVQHHMITDGWSIGQQLSELFHDYRYFLGKESHLTPAPALQYNDYVAWQRQQR</sequence>
<dbReference type="Gene3D" id="3.30.559.10">
    <property type="entry name" value="Chloramphenicol acetyltransferase-like domain"/>
    <property type="match status" value="1"/>
</dbReference>
<reference evidence="2" key="2">
    <citation type="journal article" date="2022" name="J. Evol. Biol.">
        <title>Pre- and post-association barriers to host switching in sympatric mutualists.</title>
        <authorList>
            <person name="Dinges Z.M."/>
            <person name="Phillips R.K."/>
            <person name="Lively C.M."/>
            <person name="Bashey F."/>
        </authorList>
    </citation>
    <scope>NUCLEOTIDE SEQUENCE</scope>
    <source>
        <strain evidence="2">MC_266_E_2016</strain>
    </source>
</reference>
<dbReference type="RefSeq" id="WP_274714155.1">
    <property type="nucleotide sequence ID" value="NZ_JAILSO010000375.1"/>
</dbReference>
<organism evidence="2 3">
    <name type="scientific">Xenorhabdus bovienii</name>
    <name type="common">Xenorhabdus nematophila subsp. bovienii</name>
    <dbReference type="NCBI Taxonomy" id="40576"/>
    <lineage>
        <taxon>Bacteria</taxon>
        <taxon>Pseudomonadati</taxon>
        <taxon>Pseudomonadota</taxon>
        <taxon>Gammaproteobacteria</taxon>
        <taxon>Enterobacterales</taxon>
        <taxon>Morganellaceae</taxon>
        <taxon>Xenorhabdus</taxon>
    </lineage>
</organism>
<dbReference type="SUPFAM" id="SSF52777">
    <property type="entry name" value="CoA-dependent acyltransferases"/>
    <property type="match status" value="1"/>
</dbReference>
<dbReference type="AlphaFoldDB" id="A0AAJ1JEC1"/>
<name>A0AAJ1JEC1_XENBV</name>
<dbReference type="InterPro" id="IPR001242">
    <property type="entry name" value="Condensation_dom"/>
</dbReference>
<evidence type="ECO:0000313" key="3">
    <source>
        <dbReference type="Proteomes" id="UP001222434"/>
    </source>
</evidence>
<comment type="caution">
    <text evidence="2">The sequence shown here is derived from an EMBL/GenBank/DDBJ whole genome shotgun (WGS) entry which is preliminary data.</text>
</comment>
<evidence type="ECO:0000313" key="2">
    <source>
        <dbReference type="EMBL" id="MDE1480841.1"/>
    </source>
</evidence>
<dbReference type="GO" id="GO:0003824">
    <property type="term" value="F:catalytic activity"/>
    <property type="evidence" value="ECO:0007669"/>
    <property type="project" value="InterPro"/>
</dbReference>
<dbReference type="EMBL" id="JAILSO010000375">
    <property type="protein sequence ID" value="MDE1480841.1"/>
    <property type="molecule type" value="Genomic_DNA"/>
</dbReference>
<protein>
    <recommendedName>
        <fullName evidence="1">Condensation domain-containing protein</fullName>
    </recommendedName>
</protein>